<evidence type="ECO:0000313" key="2">
    <source>
        <dbReference type="Proteomes" id="UP000238701"/>
    </source>
</evidence>
<sequence length="65" mass="7228">MSSDGSSVGRQFHLINKKARWKISPEFSAAVERAAIEATNAFEAKLFEKSGVTIFDDFRGVDPEH</sequence>
<organism evidence="1 2">
    <name type="scientific">Candidatus Sulfotelmatobacter kueseliae</name>
    <dbReference type="NCBI Taxonomy" id="2042962"/>
    <lineage>
        <taxon>Bacteria</taxon>
        <taxon>Pseudomonadati</taxon>
        <taxon>Acidobacteriota</taxon>
        <taxon>Terriglobia</taxon>
        <taxon>Terriglobales</taxon>
        <taxon>Candidatus Korobacteraceae</taxon>
        <taxon>Candidatus Sulfotelmatobacter</taxon>
    </lineage>
</organism>
<gene>
    <name evidence="1" type="ORF">SBA1_820011</name>
</gene>
<reference evidence="2" key="1">
    <citation type="submission" date="2018-02" db="EMBL/GenBank/DDBJ databases">
        <authorList>
            <person name="Hausmann B."/>
        </authorList>
    </citation>
    <scope>NUCLEOTIDE SEQUENCE [LARGE SCALE GENOMIC DNA]</scope>
    <source>
        <strain evidence="2">Peat soil MAG SbA1</strain>
    </source>
</reference>
<dbReference type="Proteomes" id="UP000238701">
    <property type="component" value="Unassembled WGS sequence"/>
</dbReference>
<accession>A0A2U3L8X8</accession>
<dbReference type="EMBL" id="OMOD01000180">
    <property type="protein sequence ID" value="SPF48209.1"/>
    <property type="molecule type" value="Genomic_DNA"/>
</dbReference>
<name>A0A2U3L8X8_9BACT</name>
<protein>
    <submittedName>
        <fullName evidence="1">Uncharacterized protein</fullName>
    </submittedName>
</protein>
<dbReference type="AlphaFoldDB" id="A0A2U3L8X8"/>
<proteinExistence type="predicted"/>
<evidence type="ECO:0000313" key="1">
    <source>
        <dbReference type="EMBL" id="SPF48209.1"/>
    </source>
</evidence>